<dbReference type="Proteomes" id="UP000054270">
    <property type="component" value="Unassembled WGS sequence"/>
</dbReference>
<reference evidence="3" key="1">
    <citation type="submission" date="2014-04" db="EMBL/GenBank/DDBJ databases">
        <title>Evolutionary Origins and Diversification of the Mycorrhizal Mutualists.</title>
        <authorList>
            <consortium name="DOE Joint Genome Institute"/>
            <consortium name="Mycorrhizal Genomics Consortium"/>
            <person name="Kohler A."/>
            <person name="Kuo A."/>
            <person name="Nagy L.G."/>
            <person name="Floudas D."/>
            <person name="Copeland A."/>
            <person name="Barry K.W."/>
            <person name="Cichocki N."/>
            <person name="Veneault-Fourrey C."/>
            <person name="LaButti K."/>
            <person name="Lindquist E.A."/>
            <person name="Lipzen A."/>
            <person name="Lundell T."/>
            <person name="Morin E."/>
            <person name="Murat C."/>
            <person name="Riley R."/>
            <person name="Ohm R."/>
            <person name="Sun H."/>
            <person name="Tunlid A."/>
            <person name="Henrissat B."/>
            <person name="Grigoriev I.V."/>
            <person name="Hibbett D.S."/>
            <person name="Martin F."/>
        </authorList>
    </citation>
    <scope>NUCLEOTIDE SEQUENCE [LARGE SCALE GENOMIC DNA]</scope>
    <source>
        <strain evidence="3">FD-334 SS-4</strain>
    </source>
</reference>
<evidence type="ECO:0000313" key="2">
    <source>
        <dbReference type="EMBL" id="KJA14538.1"/>
    </source>
</evidence>
<evidence type="ECO:0000256" key="1">
    <source>
        <dbReference type="SAM" id="MobiDB-lite"/>
    </source>
</evidence>
<keyword evidence="3" id="KW-1185">Reference proteome</keyword>
<dbReference type="EMBL" id="KN817675">
    <property type="protein sequence ID" value="KJA14538.1"/>
    <property type="molecule type" value="Genomic_DNA"/>
</dbReference>
<dbReference type="AlphaFoldDB" id="A0A0D2LUM9"/>
<proteinExistence type="predicted"/>
<name>A0A0D2LUM9_HYPSF</name>
<sequence>MRYAIDYGKATGGLGAAVRRRGVSKVYPIALDARLPPCAFPYPCPNAPQAPASIALRAVSVSRGRNALLYVLRAMARAMDGTADDTGEDDADSRCDGKTLLWIWLALPHLALRSGLHQRLPLALYMWISCVPRVARSFSVPAGKRAYAPAQRAYPRCRTSHAERAEPDDIVESTRTH</sequence>
<organism evidence="2 3">
    <name type="scientific">Hypholoma sublateritium (strain FD-334 SS-4)</name>
    <dbReference type="NCBI Taxonomy" id="945553"/>
    <lineage>
        <taxon>Eukaryota</taxon>
        <taxon>Fungi</taxon>
        <taxon>Dikarya</taxon>
        <taxon>Basidiomycota</taxon>
        <taxon>Agaricomycotina</taxon>
        <taxon>Agaricomycetes</taxon>
        <taxon>Agaricomycetidae</taxon>
        <taxon>Agaricales</taxon>
        <taxon>Agaricineae</taxon>
        <taxon>Strophariaceae</taxon>
        <taxon>Hypholoma</taxon>
    </lineage>
</organism>
<accession>A0A0D2LUM9</accession>
<protein>
    <submittedName>
        <fullName evidence="2">Uncharacterized protein</fullName>
    </submittedName>
</protein>
<feature type="compositionally biased region" description="Basic and acidic residues" evidence="1">
    <location>
        <begin position="160"/>
        <end position="177"/>
    </location>
</feature>
<gene>
    <name evidence="2" type="ORF">HYPSUDRAFT_208617</name>
</gene>
<evidence type="ECO:0000313" key="3">
    <source>
        <dbReference type="Proteomes" id="UP000054270"/>
    </source>
</evidence>
<feature type="region of interest" description="Disordered" evidence="1">
    <location>
        <begin position="157"/>
        <end position="177"/>
    </location>
</feature>